<dbReference type="Proteomes" id="UP000516305">
    <property type="component" value="Chromosome"/>
</dbReference>
<dbReference type="AlphaFoldDB" id="A0A7H0VG53"/>
<dbReference type="NCBIfam" id="TIGR04183">
    <property type="entry name" value="Por_Secre_tail"/>
    <property type="match status" value="1"/>
</dbReference>
<reference evidence="2 3" key="1">
    <citation type="submission" date="2020-08" db="EMBL/GenBank/DDBJ databases">
        <title>Croceimicrobium hydrocarbonivorans gen. nov., sp. nov., a novel marine bacterium isolated from a bacterial consortium that degrades polyethylene terephthalate.</title>
        <authorList>
            <person name="Liu R."/>
        </authorList>
    </citation>
    <scope>NUCLEOTIDE SEQUENCE [LARGE SCALE GENOMIC DNA]</scope>
    <source>
        <strain evidence="2 3">A20-9</strain>
    </source>
</reference>
<keyword evidence="3" id="KW-1185">Reference proteome</keyword>
<accession>A0A7H0VG53</accession>
<dbReference type="RefSeq" id="WP_210759228.1">
    <property type="nucleotide sequence ID" value="NZ_CP060139.1"/>
</dbReference>
<organism evidence="2 3">
    <name type="scientific">Croceimicrobium hydrocarbonivorans</name>
    <dbReference type="NCBI Taxonomy" id="2761580"/>
    <lineage>
        <taxon>Bacteria</taxon>
        <taxon>Pseudomonadati</taxon>
        <taxon>Bacteroidota</taxon>
        <taxon>Flavobacteriia</taxon>
        <taxon>Flavobacteriales</taxon>
        <taxon>Owenweeksiaceae</taxon>
        <taxon>Croceimicrobium</taxon>
    </lineage>
</organism>
<dbReference type="KEGG" id="chyd:H4K34_02330"/>
<proteinExistence type="predicted"/>
<gene>
    <name evidence="2" type="ORF">H4K34_02330</name>
</gene>
<protein>
    <submittedName>
        <fullName evidence="2">T9SS type A sorting domain-containing protein</fullName>
    </submittedName>
</protein>
<dbReference type="EMBL" id="CP060139">
    <property type="protein sequence ID" value="QNR24701.1"/>
    <property type="molecule type" value="Genomic_DNA"/>
</dbReference>
<evidence type="ECO:0000313" key="3">
    <source>
        <dbReference type="Proteomes" id="UP000516305"/>
    </source>
</evidence>
<dbReference type="InterPro" id="IPR026444">
    <property type="entry name" value="Secre_tail"/>
</dbReference>
<evidence type="ECO:0000313" key="2">
    <source>
        <dbReference type="EMBL" id="QNR24701.1"/>
    </source>
</evidence>
<keyword evidence="1" id="KW-0732">Signal</keyword>
<evidence type="ECO:0000256" key="1">
    <source>
        <dbReference type="ARBA" id="ARBA00022729"/>
    </source>
</evidence>
<name>A0A7H0VG53_9FLAO</name>
<sequence>MKDKKQKESLKYLGAISGLLAAYGADAQIKYVDLADTTLNTNNAYWDLDIDEDSLGVVDYRFIQYVDTSIFNVSGNFVQSRGVAANSIIGLDYGNYAYPFNLSPGDSIGPNSVYKGSGGSYSLGQLSMISNGTGSPNDKFNGALNGLIGVRFRAEVDDTLRNYYGWIRVDVAADYKSITIKDYGYNEQYGEGIVAGEGSAWIGLPEAEEQVFSLRQLDETLYFEIPEGKAQLQIFSLGGALVWEQDYEKGQSRLDLQELEKGMYIARLHNAESSEEIRVLVY</sequence>